<comment type="caution">
    <text evidence="1">The sequence shown here is derived from an EMBL/GenBank/DDBJ whole genome shotgun (WGS) entry which is preliminary data.</text>
</comment>
<sequence>MAKCLSLPDCIAQGKTRGDAQADIKEAVEGYLESLKKHDEPIPPPITQF</sequence>
<gene>
    <name evidence="1" type="ORF">ENV52_12665</name>
</gene>
<proteinExistence type="predicted"/>
<dbReference type="InterPro" id="IPR035069">
    <property type="entry name" value="TTHA1013/TTHA0281-like"/>
</dbReference>
<name>A0A7V6DQS4_9BACT</name>
<protein>
    <submittedName>
        <fullName evidence="1">Type II toxin-antitoxin system HicB family antitoxin</fullName>
    </submittedName>
</protein>
<dbReference type="EMBL" id="DTGR01000199">
    <property type="protein sequence ID" value="HHS30539.1"/>
    <property type="molecule type" value="Genomic_DNA"/>
</dbReference>
<dbReference type="Gene3D" id="3.30.160.250">
    <property type="match status" value="1"/>
</dbReference>
<accession>A0A7V6DQS4</accession>
<evidence type="ECO:0000313" key="1">
    <source>
        <dbReference type="EMBL" id="HHS30539.1"/>
    </source>
</evidence>
<reference evidence="1" key="1">
    <citation type="journal article" date="2020" name="mSystems">
        <title>Genome- and Community-Level Interaction Insights into Carbon Utilization and Element Cycling Functions of Hydrothermarchaeota in Hydrothermal Sediment.</title>
        <authorList>
            <person name="Zhou Z."/>
            <person name="Liu Y."/>
            <person name="Xu W."/>
            <person name="Pan J."/>
            <person name="Luo Z.H."/>
            <person name="Li M."/>
        </authorList>
    </citation>
    <scope>NUCLEOTIDE SEQUENCE [LARGE SCALE GENOMIC DNA]</scope>
    <source>
        <strain evidence="1">SpSt-767</strain>
    </source>
</reference>
<organism evidence="1">
    <name type="scientific">Desulfobacca acetoxidans</name>
    <dbReference type="NCBI Taxonomy" id="60893"/>
    <lineage>
        <taxon>Bacteria</taxon>
        <taxon>Pseudomonadati</taxon>
        <taxon>Thermodesulfobacteriota</taxon>
        <taxon>Desulfobaccia</taxon>
        <taxon>Desulfobaccales</taxon>
        <taxon>Desulfobaccaceae</taxon>
        <taxon>Desulfobacca</taxon>
    </lineage>
</organism>
<dbReference type="AlphaFoldDB" id="A0A7V6DQS4"/>
<dbReference type="SUPFAM" id="SSF143100">
    <property type="entry name" value="TTHA1013/TTHA0281-like"/>
    <property type="match status" value="1"/>
</dbReference>